<evidence type="ECO:0000256" key="11">
    <source>
        <dbReference type="PROSITE-ProRule" id="PRU01052"/>
    </source>
</evidence>
<proteinExistence type="inferred from homology"/>
<evidence type="ECO:0000259" key="13">
    <source>
        <dbReference type="PROSITE" id="PS51715"/>
    </source>
</evidence>
<dbReference type="PANTHER" id="PTHR10751">
    <property type="entry name" value="GUANYLATE BINDING PROTEIN"/>
    <property type="match status" value="1"/>
</dbReference>
<evidence type="ECO:0000256" key="7">
    <source>
        <dbReference type="ARBA" id="ARBA00022989"/>
    </source>
</evidence>
<dbReference type="Gene3D" id="1.20.58.420">
    <property type="entry name" value="AHSP"/>
    <property type="match status" value="1"/>
</dbReference>
<dbReference type="PROSITE" id="PS51715">
    <property type="entry name" value="G_GB1_RHD3"/>
    <property type="match status" value="1"/>
</dbReference>
<evidence type="ECO:0000256" key="8">
    <source>
        <dbReference type="ARBA" id="ARBA00023134"/>
    </source>
</evidence>
<evidence type="ECO:0000256" key="12">
    <source>
        <dbReference type="SAM" id="Phobius"/>
    </source>
</evidence>
<dbReference type="GO" id="GO:0005789">
    <property type="term" value="C:endoplasmic reticulum membrane"/>
    <property type="evidence" value="ECO:0007669"/>
    <property type="project" value="UniProtKB-SubCell"/>
</dbReference>
<evidence type="ECO:0000256" key="2">
    <source>
        <dbReference type="ARBA" id="ARBA00022692"/>
    </source>
</evidence>
<evidence type="ECO:0000313" key="14">
    <source>
        <dbReference type="EMBL" id="CAF4936101.1"/>
    </source>
</evidence>
<evidence type="ECO:0000256" key="3">
    <source>
        <dbReference type="ARBA" id="ARBA00022741"/>
    </source>
</evidence>
<evidence type="ECO:0000256" key="5">
    <source>
        <dbReference type="ARBA" id="ARBA00022824"/>
    </source>
</evidence>
<dbReference type="AlphaFoldDB" id="A0A821X4E5"/>
<sequence length="286" mass="33289">MDTQGTFDSNSTVFENAFIFALTLLVSSVTVYNIMHNLQEDNLQHLSFFAEYGVLALDAYHTSPFQQLTFLVRDWQFEYETPYGFHGGEEVLTNRLQIRPNQHHDLELVRSRLRQCFRKVNCFLMPHPGLKVTNRREFDGRLEDIEKDFKTQLQSLIPEFFRSDNANFVKEINGEQITSTQLFEYFRTYCAVFASGELPSPKAMLEATAEANNLAAKAVSKEFYTRAMEQHCGGDRPYIHPNQLDALHQEVYRQSIEKFRCARKMGGEEMSQTYLQDLENELAEQY</sequence>
<comment type="subcellular location">
    <subcellularLocation>
        <location evidence="1">Endoplasmic reticulum membrane</location>
        <topology evidence="1">Multi-pass membrane protein</topology>
    </subcellularLocation>
</comment>
<dbReference type="InterPro" id="IPR015894">
    <property type="entry name" value="Guanylate-bd_N"/>
</dbReference>
<evidence type="ECO:0000256" key="10">
    <source>
        <dbReference type="ARBA" id="ARBA00049117"/>
    </source>
</evidence>
<dbReference type="Gene3D" id="3.40.50.300">
    <property type="entry name" value="P-loop containing nucleotide triphosphate hydrolases"/>
    <property type="match status" value="1"/>
</dbReference>
<evidence type="ECO:0000256" key="4">
    <source>
        <dbReference type="ARBA" id="ARBA00022801"/>
    </source>
</evidence>
<dbReference type="InterPro" id="IPR036543">
    <property type="entry name" value="Guanylate-bd_C_sf"/>
</dbReference>
<evidence type="ECO:0000313" key="15">
    <source>
        <dbReference type="Proteomes" id="UP000663838"/>
    </source>
</evidence>
<evidence type="ECO:0000256" key="1">
    <source>
        <dbReference type="ARBA" id="ARBA00004477"/>
    </source>
</evidence>
<keyword evidence="2 12" id="KW-0812">Transmembrane</keyword>
<evidence type="ECO:0000256" key="9">
    <source>
        <dbReference type="ARBA" id="ARBA00023136"/>
    </source>
</evidence>
<keyword evidence="4" id="KW-0378">Hydrolase</keyword>
<keyword evidence="7 12" id="KW-1133">Transmembrane helix</keyword>
<comment type="caution">
    <text evidence="14">The sequence shown here is derived from an EMBL/GenBank/DDBJ whole genome shotgun (WGS) entry which is preliminary data.</text>
</comment>
<protein>
    <recommendedName>
        <fullName evidence="13">GB1/RHD3-type G domain-containing protein</fullName>
    </recommendedName>
</protein>
<keyword evidence="3" id="KW-0547">Nucleotide-binding</keyword>
<organism evidence="14 15">
    <name type="scientific">Rotaria socialis</name>
    <dbReference type="NCBI Taxonomy" id="392032"/>
    <lineage>
        <taxon>Eukaryota</taxon>
        <taxon>Metazoa</taxon>
        <taxon>Spiralia</taxon>
        <taxon>Gnathifera</taxon>
        <taxon>Rotifera</taxon>
        <taxon>Eurotatoria</taxon>
        <taxon>Bdelloidea</taxon>
        <taxon>Philodinida</taxon>
        <taxon>Philodinidae</taxon>
        <taxon>Rotaria</taxon>
    </lineage>
</organism>
<dbReference type="SUPFAM" id="SSF48340">
    <property type="entry name" value="Interferon-induced guanylate-binding protein 1 (GBP1), C-terminal domain"/>
    <property type="match status" value="1"/>
</dbReference>
<dbReference type="GO" id="GO:0005525">
    <property type="term" value="F:GTP binding"/>
    <property type="evidence" value="ECO:0007669"/>
    <property type="project" value="UniProtKB-KW"/>
</dbReference>
<reference evidence="14" key="1">
    <citation type="submission" date="2021-02" db="EMBL/GenBank/DDBJ databases">
        <authorList>
            <person name="Nowell W R."/>
        </authorList>
    </citation>
    <scope>NUCLEOTIDE SEQUENCE</scope>
</reference>
<name>A0A821X4E5_9BILA</name>
<evidence type="ECO:0000256" key="6">
    <source>
        <dbReference type="ARBA" id="ARBA00022842"/>
    </source>
</evidence>
<keyword evidence="9 12" id="KW-0472">Membrane</keyword>
<comment type="catalytic activity">
    <reaction evidence="10">
        <text>GTP + H2O = GDP + phosphate + H(+)</text>
        <dbReference type="Rhea" id="RHEA:19669"/>
        <dbReference type="ChEBI" id="CHEBI:15377"/>
        <dbReference type="ChEBI" id="CHEBI:15378"/>
        <dbReference type="ChEBI" id="CHEBI:37565"/>
        <dbReference type="ChEBI" id="CHEBI:43474"/>
        <dbReference type="ChEBI" id="CHEBI:58189"/>
    </reaction>
    <physiologicalReaction direction="left-to-right" evidence="10">
        <dbReference type="Rhea" id="RHEA:19670"/>
    </physiologicalReaction>
</comment>
<gene>
    <name evidence="14" type="ORF">TOA249_LOCUS33067</name>
</gene>
<dbReference type="SUPFAM" id="SSF52540">
    <property type="entry name" value="P-loop containing nucleoside triphosphate hydrolases"/>
    <property type="match status" value="1"/>
</dbReference>
<feature type="domain" description="GB1/RHD3-type G" evidence="13">
    <location>
        <begin position="1"/>
        <end position="165"/>
    </location>
</feature>
<dbReference type="Pfam" id="PF02263">
    <property type="entry name" value="GBP"/>
    <property type="match status" value="1"/>
</dbReference>
<keyword evidence="6" id="KW-0460">Magnesium</keyword>
<comment type="similarity">
    <text evidence="11">Belongs to the TRAFAC class dynamin-like GTPase superfamily. GB1/RHD3 GTPase family.</text>
</comment>
<dbReference type="InterPro" id="IPR030386">
    <property type="entry name" value="G_GB1_RHD3_dom"/>
</dbReference>
<accession>A0A821X4E5</accession>
<dbReference type="InterPro" id="IPR027417">
    <property type="entry name" value="P-loop_NTPase"/>
</dbReference>
<feature type="non-terminal residue" evidence="14">
    <location>
        <position position="1"/>
    </location>
</feature>
<dbReference type="EMBL" id="CAJOBS010009484">
    <property type="protein sequence ID" value="CAF4936101.1"/>
    <property type="molecule type" value="Genomic_DNA"/>
</dbReference>
<keyword evidence="5" id="KW-0256">Endoplasmic reticulum</keyword>
<dbReference type="FunFam" id="1.20.58.420:FF:000001">
    <property type="entry name" value="Atlastin-1 isoform 1"/>
    <property type="match status" value="1"/>
</dbReference>
<dbReference type="GO" id="GO:0003924">
    <property type="term" value="F:GTPase activity"/>
    <property type="evidence" value="ECO:0007669"/>
    <property type="project" value="InterPro"/>
</dbReference>
<feature type="transmembrane region" description="Helical" evidence="12">
    <location>
        <begin position="17"/>
        <end position="35"/>
    </location>
</feature>
<dbReference type="Proteomes" id="UP000663838">
    <property type="component" value="Unassembled WGS sequence"/>
</dbReference>
<keyword evidence="8" id="KW-0342">GTP-binding</keyword>